<dbReference type="OrthoDB" id="3827759at2"/>
<dbReference type="NCBIfam" id="NF040657">
    <property type="entry name" value="immun_SitI3"/>
    <property type="match status" value="1"/>
</dbReference>
<reference evidence="1 2" key="1">
    <citation type="submission" date="2018-03" db="EMBL/GenBank/DDBJ databases">
        <title>Genomic Encyclopedia of Type Strains, Phase III (KMG-III): the genomes of soil and plant-associated and newly described type strains.</title>
        <authorList>
            <person name="Whitman W."/>
        </authorList>
    </citation>
    <scope>NUCLEOTIDE SEQUENCE [LARGE SCALE GENOMIC DNA]</scope>
    <source>
        <strain evidence="1 2">CGMCC 4.7097</strain>
    </source>
</reference>
<dbReference type="AlphaFoldDB" id="A0A2P8IFA1"/>
<dbReference type="Proteomes" id="UP000241118">
    <property type="component" value="Unassembled WGS sequence"/>
</dbReference>
<sequence length="159" mass="17479">MSISYSLALVTPHPAAHVADALREVGVSAGLLDPSTTGERLLGEDAVTTGGTWLRVVPDKPQPWNPVLDVLGAPPTVRVAYRLAKTDIGTQQDDVVRLVLGLLAKIPGDAVLHHDFETIWLVRRGGELVLNERDDLWPPHRRGLLTQPYRRETTVFPED</sequence>
<evidence type="ECO:0000313" key="1">
    <source>
        <dbReference type="EMBL" id="PSL57145.1"/>
    </source>
</evidence>
<proteinExistence type="predicted"/>
<accession>A0A2P8IFA1</accession>
<comment type="caution">
    <text evidence="1">The sequence shown here is derived from an EMBL/GenBank/DDBJ whole genome shotgun (WGS) entry which is preliminary data.</text>
</comment>
<gene>
    <name evidence="1" type="ORF">B0I31_102123</name>
</gene>
<keyword evidence="2" id="KW-1185">Reference proteome</keyword>
<protein>
    <submittedName>
        <fullName evidence="1">Uncharacterized protein</fullName>
    </submittedName>
</protein>
<organism evidence="1 2">
    <name type="scientific">Saccharothrix carnea</name>
    <dbReference type="NCBI Taxonomy" id="1280637"/>
    <lineage>
        <taxon>Bacteria</taxon>
        <taxon>Bacillati</taxon>
        <taxon>Actinomycetota</taxon>
        <taxon>Actinomycetes</taxon>
        <taxon>Pseudonocardiales</taxon>
        <taxon>Pseudonocardiaceae</taxon>
        <taxon>Saccharothrix</taxon>
    </lineage>
</organism>
<dbReference type="InterPro" id="IPR049799">
    <property type="entry name" value="SitI3-like"/>
</dbReference>
<dbReference type="EMBL" id="PYAX01000002">
    <property type="protein sequence ID" value="PSL57145.1"/>
    <property type="molecule type" value="Genomic_DNA"/>
</dbReference>
<dbReference type="RefSeq" id="WP_106614137.1">
    <property type="nucleotide sequence ID" value="NZ_PYAX01000002.1"/>
</dbReference>
<name>A0A2P8IFA1_SACCR</name>
<evidence type="ECO:0000313" key="2">
    <source>
        <dbReference type="Proteomes" id="UP000241118"/>
    </source>
</evidence>